<dbReference type="STRING" id="48697.A0A101MMW8"/>
<dbReference type="Proteomes" id="UP000055045">
    <property type="component" value="Unassembled WGS sequence"/>
</dbReference>
<dbReference type="InterPro" id="IPR017941">
    <property type="entry name" value="Rieske_2Fe-2S"/>
</dbReference>
<comment type="pathway">
    <text evidence="3">Amine and polyamine biosynthesis; betaine biosynthesis via choline pathway; betaine aldehyde from choline (monooxygenase route): step 1/1.</text>
</comment>
<evidence type="ECO:0000256" key="6">
    <source>
        <dbReference type="ARBA" id="ARBA00014931"/>
    </source>
</evidence>
<dbReference type="Gene3D" id="2.102.10.10">
    <property type="entry name" value="Rieske [2Fe-2S] iron-sulphur domain"/>
    <property type="match status" value="1"/>
</dbReference>
<dbReference type="GO" id="GO:0051537">
    <property type="term" value="F:2 iron, 2 sulfur cluster binding"/>
    <property type="evidence" value="ECO:0007669"/>
    <property type="project" value="UniProtKB-KW"/>
</dbReference>
<comment type="catalytic activity">
    <reaction evidence="12">
        <text>choline + 2 reduced [2Fe-2S]-[ferredoxin] + O2 + 2 H(+) = betaine aldehyde hydrate + 2 oxidized [2Fe-2S]-[ferredoxin] + H2O</text>
        <dbReference type="Rhea" id="RHEA:17769"/>
        <dbReference type="Rhea" id="RHEA-COMP:10000"/>
        <dbReference type="Rhea" id="RHEA-COMP:10001"/>
        <dbReference type="ChEBI" id="CHEBI:15354"/>
        <dbReference type="ChEBI" id="CHEBI:15377"/>
        <dbReference type="ChEBI" id="CHEBI:15378"/>
        <dbReference type="ChEBI" id="CHEBI:15379"/>
        <dbReference type="ChEBI" id="CHEBI:15870"/>
        <dbReference type="ChEBI" id="CHEBI:33737"/>
        <dbReference type="ChEBI" id="CHEBI:33738"/>
        <dbReference type="EC" id="1.14.15.7"/>
    </reaction>
</comment>
<comment type="function">
    <text evidence="2">Catalyzes the first step of the osmoprotectant glycine betaine synthesis.</text>
</comment>
<dbReference type="PRINTS" id="PR00090">
    <property type="entry name" value="RNGDIOXGNASE"/>
</dbReference>
<dbReference type="SUPFAM" id="SSF50022">
    <property type="entry name" value="ISP domain"/>
    <property type="match status" value="1"/>
</dbReference>
<dbReference type="CDD" id="cd00680">
    <property type="entry name" value="RHO_alpha_C"/>
    <property type="match status" value="1"/>
</dbReference>
<accession>A0A101MMW8</accession>
<dbReference type="SUPFAM" id="SSF55961">
    <property type="entry name" value="Bet v1-like"/>
    <property type="match status" value="1"/>
</dbReference>
<sequence length="407" mass="47438">MNRLFGYGEPAKPSGNTTLPNLPSSWYRSEAMYNLERRAIYSKKWVLVSHEVRFPEQGNYLQLQEAGFAFFLIRDRQGKINSFHNVCRHRAYPVVQEQAGKVNVLSCRYHGWSYGLNGKLAKAPRYQELDGFDKEENGLFPIHVHIDKLGFIWINLDASETPAVAWEDDFAGVDEQPRLKPFDFSQYRFDHMWDMVGDYNWKTLADNYNECYHCPTGHPGLTQYTDMGKYWVETKANHIQHFNTDRPDQEGMGIISTFYFPNASMTVSKDFFYIMRCVPISPSQTHMEYEVYRHKDATDEDFNKIDQIFKQVLKEDKDLCNAAQKNLNAGVYVHGNLHPQHEKGPLFFQKTVKDLVMSHHESEEKQGREIWPATPVPVMTNELSEEMDFCRKIDCQAKNENNGLLSW</sequence>
<dbReference type="CDD" id="cd03469">
    <property type="entry name" value="Rieske_RO_Alpha_N"/>
    <property type="match status" value="1"/>
</dbReference>
<evidence type="ECO:0000256" key="8">
    <source>
        <dbReference type="ARBA" id="ARBA00022723"/>
    </source>
</evidence>
<evidence type="ECO:0000256" key="2">
    <source>
        <dbReference type="ARBA" id="ARBA00002149"/>
    </source>
</evidence>
<keyword evidence="8" id="KW-0479">Metal-binding</keyword>
<evidence type="ECO:0000256" key="4">
    <source>
        <dbReference type="ARBA" id="ARBA00010848"/>
    </source>
</evidence>
<evidence type="ECO:0000256" key="11">
    <source>
        <dbReference type="ARBA" id="ARBA00023014"/>
    </source>
</evidence>
<dbReference type="InterPro" id="IPR001663">
    <property type="entry name" value="Rng_hydr_dOase-A"/>
</dbReference>
<keyword evidence="10" id="KW-0408">Iron</keyword>
<dbReference type="PROSITE" id="PS51296">
    <property type="entry name" value="RIESKE"/>
    <property type="match status" value="1"/>
</dbReference>
<comment type="caution">
    <text evidence="14">The sequence shown here is derived from an EMBL/GenBank/DDBJ whole genome shotgun (WGS) entry which is preliminary data.</text>
</comment>
<dbReference type="Pfam" id="PF00848">
    <property type="entry name" value="Ring_hydroxyl_A"/>
    <property type="match status" value="1"/>
</dbReference>
<comment type="similarity">
    <text evidence="4">Belongs to the choline monooxygenase family.</text>
</comment>
<keyword evidence="11" id="KW-0411">Iron-sulfur</keyword>
<evidence type="ECO:0000256" key="1">
    <source>
        <dbReference type="ARBA" id="ARBA00001962"/>
    </source>
</evidence>
<evidence type="ECO:0000313" key="15">
    <source>
        <dbReference type="Proteomes" id="UP000055045"/>
    </source>
</evidence>
<proteinExistence type="inferred from homology"/>
<protein>
    <recommendedName>
        <fullName evidence="6">Choline monooxygenase, chloroplastic</fullName>
        <ecNumber evidence="5">1.14.15.7</ecNumber>
    </recommendedName>
</protein>
<evidence type="ECO:0000259" key="13">
    <source>
        <dbReference type="PROSITE" id="PS51296"/>
    </source>
</evidence>
<dbReference type="EMBL" id="LLXE01000071">
    <property type="protein sequence ID" value="KUM63492.1"/>
    <property type="molecule type" value="Genomic_DNA"/>
</dbReference>
<evidence type="ECO:0000256" key="7">
    <source>
        <dbReference type="ARBA" id="ARBA00022714"/>
    </source>
</evidence>
<dbReference type="Gene3D" id="3.90.380.10">
    <property type="entry name" value="Naphthalene 1,2-dioxygenase Alpha Subunit, Chain A, domain 1"/>
    <property type="match status" value="2"/>
</dbReference>
<evidence type="ECO:0000256" key="9">
    <source>
        <dbReference type="ARBA" id="ARBA00023002"/>
    </source>
</evidence>
<evidence type="ECO:0000256" key="10">
    <source>
        <dbReference type="ARBA" id="ARBA00023004"/>
    </source>
</evidence>
<feature type="domain" description="Rieske" evidence="13">
    <location>
        <begin position="45"/>
        <end position="143"/>
    </location>
</feature>
<evidence type="ECO:0000256" key="3">
    <source>
        <dbReference type="ARBA" id="ARBA00004866"/>
    </source>
</evidence>
<organism evidence="14 15">
    <name type="scientific">Penicillium freii</name>
    <dbReference type="NCBI Taxonomy" id="48697"/>
    <lineage>
        <taxon>Eukaryota</taxon>
        <taxon>Fungi</taxon>
        <taxon>Dikarya</taxon>
        <taxon>Ascomycota</taxon>
        <taxon>Pezizomycotina</taxon>
        <taxon>Eurotiomycetes</taxon>
        <taxon>Eurotiomycetidae</taxon>
        <taxon>Eurotiales</taxon>
        <taxon>Aspergillaceae</taxon>
        <taxon>Penicillium</taxon>
    </lineage>
</organism>
<dbReference type="AlphaFoldDB" id="A0A101MMW8"/>
<dbReference type="GO" id="GO:0019285">
    <property type="term" value="P:glycine betaine biosynthetic process from choline"/>
    <property type="evidence" value="ECO:0007669"/>
    <property type="project" value="UniProtKB-UniPathway"/>
</dbReference>
<evidence type="ECO:0000313" key="14">
    <source>
        <dbReference type="EMBL" id="KUM63492.1"/>
    </source>
</evidence>
<dbReference type="PANTHER" id="PTHR43756">
    <property type="entry name" value="CHOLINE MONOOXYGENASE, CHLOROPLASTIC"/>
    <property type="match status" value="1"/>
</dbReference>
<gene>
    <name evidence="14" type="ORF">ACN42_g3573</name>
</gene>
<dbReference type="InterPro" id="IPR036922">
    <property type="entry name" value="Rieske_2Fe-2S_sf"/>
</dbReference>
<name>A0A101MMW8_PENFR</name>
<dbReference type="InterPro" id="IPR015879">
    <property type="entry name" value="Ring_hydroxy_dOase_asu_C_dom"/>
</dbReference>
<dbReference type="Pfam" id="PF00355">
    <property type="entry name" value="Rieske"/>
    <property type="match status" value="1"/>
</dbReference>
<dbReference type="UniPathway" id="UPA00529">
    <property type="reaction ID" value="UER00430"/>
</dbReference>
<dbReference type="EC" id="1.14.15.7" evidence="5"/>
<keyword evidence="9" id="KW-0560">Oxidoreductase</keyword>
<evidence type="ECO:0000256" key="5">
    <source>
        <dbReference type="ARBA" id="ARBA00012763"/>
    </source>
</evidence>
<dbReference type="PANTHER" id="PTHR43756:SF5">
    <property type="entry name" value="CHOLINE MONOOXYGENASE, CHLOROPLASTIC"/>
    <property type="match status" value="1"/>
</dbReference>
<evidence type="ECO:0000256" key="12">
    <source>
        <dbReference type="ARBA" id="ARBA00049097"/>
    </source>
</evidence>
<dbReference type="GO" id="GO:0019133">
    <property type="term" value="F:choline monooxygenase activity"/>
    <property type="evidence" value="ECO:0007669"/>
    <property type="project" value="UniProtKB-EC"/>
</dbReference>
<comment type="cofactor">
    <cofactor evidence="1">
        <name>Fe cation</name>
        <dbReference type="ChEBI" id="CHEBI:24875"/>
    </cofactor>
</comment>
<dbReference type="GO" id="GO:0005506">
    <property type="term" value="F:iron ion binding"/>
    <property type="evidence" value="ECO:0007669"/>
    <property type="project" value="InterPro"/>
</dbReference>
<keyword evidence="15" id="KW-1185">Reference proteome</keyword>
<reference evidence="14 15" key="1">
    <citation type="submission" date="2015-10" db="EMBL/GenBank/DDBJ databases">
        <title>Genome sequencing of Penicillium freii.</title>
        <authorList>
            <person name="Nguyen H.D."/>
            <person name="Visagie C.M."/>
            <person name="Seifert K.A."/>
        </authorList>
    </citation>
    <scope>NUCLEOTIDE SEQUENCE [LARGE SCALE GENOMIC DNA]</scope>
    <source>
        <strain evidence="14 15">DAOM 242723</strain>
    </source>
</reference>
<keyword evidence="7" id="KW-0001">2Fe-2S</keyword>